<accession>A0A5B0PEV2</accession>
<evidence type="ECO:0000313" key="1">
    <source>
        <dbReference type="EMBL" id="KAA1098339.1"/>
    </source>
</evidence>
<reference evidence="3 4" key="1">
    <citation type="submission" date="2019-05" db="EMBL/GenBank/DDBJ databases">
        <title>Emergence of the Ug99 lineage of the wheat stem rust pathogen through somatic hybridization.</title>
        <authorList>
            <person name="Li F."/>
            <person name="Upadhyaya N.M."/>
            <person name="Sperschneider J."/>
            <person name="Matny O."/>
            <person name="Nguyen-Phuc H."/>
            <person name="Mago R."/>
            <person name="Raley C."/>
            <person name="Miller M.E."/>
            <person name="Silverstein K.A.T."/>
            <person name="Henningsen E."/>
            <person name="Hirsch C.D."/>
            <person name="Visser B."/>
            <person name="Pretorius Z.A."/>
            <person name="Steffenson B.J."/>
            <person name="Schwessinger B."/>
            <person name="Dodds P.N."/>
            <person name="Figueroa M."/>
        </authorList>
    </citation>
    <scope>NUCLEOTIDE SEQUENCE [LARGE SCALE GENOMIC DNA]</scope>
    <source>
        <strain evidence="1">21-0</strain>
        <strain evidence="2 4">Ug99</strain>
    </source>
</reference>
<dbReference type="Proteomes" id="UP000325313">
    <property type="component" value="Unassembled WGS sequence"/>
</dbReference>
<evidence type="ECO:0000313" key="2">
    <source>
        <dbReference type="EMBL" id="KAA1125608.1"/>
    </source>
</evidence>
<sequence length="134" mass="14862">MYVHRKVRWNRGFSLPSSQHHFFINYSLSTDLKHQLQLLFHPSPVSSLDTMNLTISTLLVFLAGVCKFTIECPQQMSDACATSDGTLYPAPPNNLDCHITSSEIHYCCPSDNLPPTSSGVPLNDATQYLGCVKS</sequence>
<evidence type="ECO:0000313" key="4">
    <source>
        <dbReference type="Proteomes" id="UP000325313"/>
    </source>
</evidence>
<gene>
    <name evidence="1" type="ORF">PGT21_033786</name>
    <name evidence="2" type="ORF">PGTUg99_010323</name>
</gene>
<organism evidence="1 3">
    <name type="scientific">Puccinia graminis f. sp. tritici</name>
    <dbReference type="NCBI Taxonomy" id="56615"/>
    <lineage>
        <taxon>Eukaryota</taxon>
        <taxon>Fungi</taxon>
        <taxon>Dikarya</taxon>
        <taxon>Basidiomycota</taxon>
        <taxon>Pucciniomycotina</taxon>
        <taxon>Pucciniomycetes</taxon>
        <taxon>Pucciniales</taxon>
        <taxon>Pucciniaceae</taxon>
        <taxon>Puccinia</taxon>
    </lineage>
</organism>
<proteinExistence type="predicted"/>
<comment type="caution">
    <text evidence="1">The sequence shown here is derived from an EMBL/GenBank/DDBJ whole genome shotgun (WGS) entry which is preliminary data.</text>
</comment>
<name>A0A5B0PEV2_PUCGR</name>
<evidence type="ECO:0000313" key="3">
    <source>
        <dbReference type="Proteomes" id="UP000324748"/>
    </source>
</evidence>
<keyword evidence="3" id="KW-1185">Reference proteome</keyword>
<evidence type="ECO:0008006" key="5">
    <source>
        <dbReference type="Google" id="ProtNLM"/>
    </source>
</evidence>
<dbReference type="OrthoDB" id="2509451at2759"/>
<dbReference type="EMBL" id="VDEP01000176">
    <property type="protein sequence ID" value="KAA1125608.1"/>
    <property type="molecule type" value="Genomic_DNA"/>
</dbReference>
<dbReference type="Proteomes" id="UP000324748">
    <property type="component" value="Unassembled WGS sequence"/>
</dbReference>
<dbReference type="AlphaFoldDB" id="A0A5B0PEV2"/>
<protein>
    <recommendedName>
        <fullName evidence="5">Hydrophobin</fullName>
    </recommendedName>
</protein>
<dbReference type="EMBL" id="VSWC01000066">
    <property type="protein sequence ID" value="KAA1098339.1"/>
    <property type="molecule type" value="Genomic_DNA"/>
</dbReference>